<reference evidence="2 3" key="1">
    <citation type="journal article" date="2016" name="Front. Microbiol.">
        <title>Comparative Genomics Analysis of Streptomyces Species Reveals Their Adaptation to the Marine Environment and Their Diversity at the Genomic Level.</title>
        <authorList>
            <person name="Tian X."/>
            <person name="Zhang Z."/>
            <person name="Yang T."/>
            <person name="Chen M."/>
            <person name="Li J."/>
            <person name="Chen F."/>
            <person name="Yang J."/>
            <person name="Li W."/>
            <person name="Zhang B."/>
            <person name="Zhang Z."/>
            <person name="Wu J."/>
            <person name="Zhang C."/>
            <person name="Long L."/>
            <person name="Xiao J."/>
        </authorList>
    </citation>
    <scope>NUCLEOTIDE SEQUENCE [LARGE SCALE GENOMIC DNA]</scope>
    <source>
        <strain evidence="2 3">SCSIO M10379</strain>
    </source>
</reference>
<protein>
    <submittedName>
        <fullName evidence="2">Uncharacterized protein</fullName>
    </submittedName>
</protein>
<accession>A0A1E7K287</accession>
<dbReference type="Proteomes" id="UP000175829">
    <property type="component" value="Unassembled WGS sequence"/>
</dbReference>
<evidence type="ECO:0000313" key="3">
    <source>
        <dbReference type="Proteomes" id="UP000175829"/>
    </source>
</evidence>
<sequence length="73" mass="8108">MDFPFTVSSGDPEQFTFNVEHVRGDVRFAIVLTWVSDGETGTTRLDDGGNGDRSMSRPDDLPQYRQVDLLGAD</sequence>
<evidence type="ECO:0000256" key="1">
    <source>
        <dbReference type="SAM" id="MobiDB-lite"/>
    </source>
</evidence>
<name>A0A1E7K287_9ACTN</name>
<proteinExistence type="predicted"/>
<comment type="caution">
    <text evidence="2">The sequence shown here is derived from an EMBL/GenBank/DDBJ whole genome shotgun (WGS) entry which is preliminary data.</text>
</comment>
<organism evidence="2 3">
    <name type="scientific">Streptomyces qinglanensis</name>
    <dbReference type="NCBI Taxonomy" id="943816"/>
    <lineage>
        <taxon>Bacteria</taxon>
        <taxon>Bacillati</taxon>
        <taxon>Actinomycetota</taxon>
        <taxon>Actinomycetes</taxon>
        <taxon>Kitasatosporales</taxon>
        <taxon>Streptomycetaceae</taxon>
        <taxon>Streptomyces</taxon>
    </lineage>
</organism>
<gene>
    <name evidence="2" type="ORF">AN217_09620</name>
</gene>
<feature type="region of interest" description="Disordered" evidence="1">
    <location>
        <begin position="39"/>
        <end position="73"/>
    </location>
</feature>
<dbReference type="AlphaFoldDB" id="A0A1E7K287"/>
<dbReference type="RefSeq" id="WP_069991379.1">
    <property type="nucleotide sequence ID" value="NZ_LJGV01000022.1"/>
</dbReference>
<dbReference type="EMBL" id="LJGV01000022">
    <property type="protein sequence ID" value="OEU98044.1"/>
    <property type="molecule type" value="Genomic_DNA"/>
</dbReference>
<evidence type="ECO:0000313" key="2">
    <source>
        <dbReference type="EMBL" id="OEU98044.1"/>
    </source>
</evidence>